<feature type="transmembrane region" description="Helical" evidence="2">
    <location>
        <begin position="47"/>
        <end position="67"/>
    </location>
</feature>
<dbReference type="EMBL" id="PGTD01000018">
    <property type="protein sequence ID" value="PJE27058.1"/>
    <property type="molecule type" value="Genomic_DNA"/>
</dbReference>
<feature type="compositionally biased region" description="Basic and acidic residues" evidence="1">
    <location>
        <begin position="9"/>
        <end position="18"/>
    </location>
</feature>
<proteinExistence type="predicted"/>
<feature type="transmembrane region" description="Helical" evidence="2">
    <location>
        <begin position="160"/>
        <end position="181"/>
    </location>
</feature>
<keyword evidence="2" id="KW-0812">Transmembrane</keyword>
<reference evidence="3 6" key="2">
    <citation type="journal article" date="2018" name="Int. J. Syst. Evol. Microbiol.">
        <title>Pseudooceanicola lipolyticus sp. nov., a marine alphaproteobacterium, reclassification of Oceanicola flagellatus as Pseudooceanicola flagellatus comb. nov. and emended description of the genus Pseudooceanicola.</title>
        <authorList>
            <person name="Huang M.-M."/>
            <person name="Guo L.-L."/>
            <person name="Wu Y.-H."/>
            <person name="Lai Q.-L."/>
            <person name="Shao Z.-Z."/>
            <person name="Wang C.-S."/>
            <person name="Wu M."/>
            <person name="Xu X.-W."/>
        </authorList>
    </citation>
    <scope>NUCLEOTIDE SEQUENCE [LARGE SCALE GENOMIC DNA]</scope>
    <source>
        <strain evidence="3 6">Ar-45</strain>
    </source>
</reference>
<dbReference type="PANTHER" id="PTHR14136:SF17">
    <property type="entry name" value="BTB_POZ DOMAIN-CONTAINING PROTEIN KCTD9"/>
    <property type="match status" value="1"/>
</dbReference>
<dbReference type="InterPro" id="IPR051082">
    <property type="entry name" value="Pentapeptide-BTB/POZ_domain"/>
</dbReference>
<evidence type="ECO:0000313" key="3">
    <source>
        <dbReference type="EMBL" id="PJE27058.1"/>
    </source>
</evidence>
<organism evidence="4 5">
    <name type="scientific">Pseudooceanicola antarcticus</name>
    <dbReference type="NCBI Taxonomy" id="1247613"/>
    <lineage>
        <taxon>Bacteria</taxon>
        <taxon>Pseudomonadati</taxon>
        <taxon>Pseudomonadota</taxon>
        <taxon>Alphaproteobacteria</taxon>
        <taxon>Rhodobacterales</taxon>
        <taxon>Paracoccaceae</taxon>
        <taxon>Pseudooceanicola</taxon>
    </lineage>
</organism>
<dbReference type="Proteomes" id="UP000231655">
    <property type="component" value="Unassembled WGS sequence"/>
</dbReference>
<dbReference type="EMBL" id="OBEA01000006">
    <property type="protein sequence ID" value="SNY56306.1"/>
    <property type="molecule type" value="Genomic_DNA"/>
</dbReference>
<dbReference type="Proteomes" id="UP000231702">
    <property type="component" value="Unassembled WGS sequence"/>
</dbReference>
<dbReference type="PANTHER" id="PTHR14136">
    <property type="entry name" value="BTB_POZ DOMAIN-CONTAINING PROTEIN KCTD9"/>
    <property type="match status" value="1"/>
</dbReference>
<reference evidence="4 5" key="1">
    <citation type="submission" date="2017-09" db="EMBL/GenBank/DDBJ databases">
        <authorList>
            <person name="Ehlers B."/>
            <person name="Leendertz F.H."/>
        </authorList>
    </citation>
    <scope>NUCLEOTIDE SEQUENCE [LARGE SCALE GENOMIC DNA]</scope>
    <source>
        <strain evidence="4 5">CGMCC 1.12662</strain>
    </source>
</reference>
<dbReference type="RefSeq" id="WP_097146942.1">
    <property type="nucleotide sequence ID" value="NZ_OBEA01000006.1"/>
</dbReference>
<dbReference type="AlphaFoldDB" id="A0A285JA74"/>
<dbReference type="SUPFAM" id="SSF141571">
    <property type="entry name" value="Pentapeptide repeat-like"/>
    <property type="match status" value="1"/>
</dbReference>
<dbReference type="Gene3D" id="2.160.20.80">
    <property type="entry name" value="E3 ubiquitin-protein ligase SopA"/>
    <property type="match status" value="1"/>
</dbReference>
<dbReference type="Pfam" id="PF00805">
    <property type="entry name" value="Pentapeptide"/>
    <property type="match status" value="2"/>
</dbReference>
<evidence type="ECO:0000256" key="1">
    <source>
        <dbReference type="SAM" id="MobiDB-lite"/>
    </source>
</evidence>
<feature type="transmembrane region" description="Helical" evidence="2">
    <location>
        <begin position="193"/>
        <end position="215"/>
    </location>
</feature>
<keyword evidence="2" id="KW-1133">Transmembrane helix</keyword>
<feature type="region of interest" description="Disordered" evidence="1">
    <location>
        <begin position="1"/>
        <end position="28"/>
    </location>
</feature>
<evidence type="ECO:0000313" key="6">
    <source>
        <dbReference type="Proteomes" id="UP000231702"/>
    </source>
</evidence>
<dbReference type="OrthoDB" id="7837851at2"/>
<sequence>MSRKARPQTRSDRPEARLARRRARGPAPMRTPSVIQRIDTLVRKGTSAFFLLLTFLAFAVITLATVSDADFFLPSRQTTLPILDAEIPTVYLFYVAPPLILALYGNLHLQLMKLWDTLGEALTDLDAATLSRAAHPWLVVDMAFAYGHGTRRAGTPLDRLVGVVSGLVIFAATPLTLLLFWTRSMPRHDPLLTLGVIGSCLWISLVISALSLVYLRHHIRQGARAGEEPSPSPGLRAASVVLALGIALFSWTSTGDGLIDSAVEIQTGLMESLGDHPEDALEDFRPAWADALAASPLNRRPFTLARADLAGVIFTPKPEGWLLWDDALRADWPGWCDSHGVPGPVCAQIDPDPWSGPIEPPAALGIDLITPWCETGAGHDAGGDFPRCAAYLGQLRRSYEAEWFHRRMYRIAALGAPDLSGADLRNADLSGAQMQGVRLVGAELQGAELSSALLQGADLRQAELQGVRLRATELAGADLRGAELRGATLSGAHLTRALTGGPEAGQEP</sequence>
<keyword evidence="6" id="KW-1185">Reference proteome</keyword>
<evidence type="ECO:0000313" key="4">
    <source>
        <dbReference type="EMBL" id="SNY56306.1"/>
    </source>
</evidence>
<gene>
    <name evidence="3" type="ORF">CVM39_17200</name>
    <name evidence="4" type="ORF">SAMN06297129_3254</name>
</gene>
<accession>A0A285JA74</accession>
<dbReference type="InterPro" id="IPR001646">
    <property type="entry name" value="5peptide_repeat"/>
</dbReference>
<evidence type="ECO:0000313" key="5">
    <source>
        <dbReference type="Proteomes" id="UP000231655"/>
    </source>
</evidence>
<name>A0A285JA74_9RHOB</name>
<feature type="transmembrane region" description="Helical" evidence="2">
    <location>
        <begin position="87"/>
        <end position="107"/>
    </location>
</feature>
<keyword evidence="2" id="KW-0472">Membrane</keyword>
<protein>
    <submittedName>
        <fullName evidence="4">Pentapeptide repeat-containing protein</fullName>
    </submittedName>
</protein>
<evidence type="ECO:0000256" key="2">
    <source>
        <dbReference type="SAM" id="Phobius"/>
    </source>
</evidence>